<evidence type="ECO:0008006" key="4">
    <source>
        <dbReference type="Google" id="ProtNLM"/>
    </source>
</evidence>
<dbReference type="EMBL" id="JBHSAS010000006">
    <property type="protein sequence ID" value="MFC4026722.1"/>
    <property type="molecule type" value="Genomic_DNA"/>
</dbReference>
<evidence type="ECO:0000256" key="1">
    <source>
        <dbReference type="SAM" id="SignalP"/>
    </source>
</evidence>
<evidence type="ECO:0000313" key="2">
    <source>
        <dbReference type="EMBL" id="MFC4026722.1"/>
    </source>
</evidence>
<accession>A0ABV8H3Q9</accession>
<feature type="signal peptide" evidence="1">
    <location>
        <begin position="1"/>
        <end position="19"/>
    </location>
</feature>
<proteinExistence type="predicted"/>
<comment type="caution">
    <text evidence="2">The sequence shown here is derived from an EMBL/GenBank/DDBJ whole genome shotgun (WGS) entry which is preliminary data.</text>
</comment>
<reference evidence="3" key="1">
    <citation type="journal article" date="2019" name="Int. J. Syst. Evol. Microbiol.">
        <title>The Global Catalogue of Microorganisms (GCM) 10K type strain sequencing project: providing services to taxonomists for standard genome sequencing and annotation.</title>
        <authorList>
            <consortium name="The Broad Institute Genomics Platform"/>
            <consortium name="The Broad Institute Genome Sequencing Center for Infectious Disease"/>
            <person name="Wu L."/>
            <person name="Ma J."/>
        </authorList>
    </citation>
    <scope>NUCLEOTIDE SEQUENCE [LARGE SCALE GENOMIC DNA]</scope>
    <source>
        <strain evidence="3">CECT 9128</strain>
    </source>
</reference>
<dbReference type="Proteomes" id="UP001595793">
    <property type="component" value="Unassembled WGS sequence"/>
</dbReference>
<protein>
    <recommendedName>
        <fullName evidence="4">TonB-dependent receptor</fullName>
    </recommendedName>
</protein>
<keyword evidence="3" id="KW-1185">Reference proteome</keyword>
<dbReference type="RefSeq" id="WP_290235769.1">
    <property type="nucleotide sequence ID" value="NZ_JAUFPZ010000002.1"/>
</dbReference>
<evidence type="ECO:0000313" key="3">
    <source>
        <dbReference type="Proteomes" id="UP001595793"/>
    </source>
</evidence>
<organism evidence="2 3">
    <name type="scientific">Zunongwangia endophytica</name>
    <dbReference type="NCBI Taxonomy" id="1808945"/>
    <lineage>
        <taxon>Bacteria</taxon>
        <taxon>Pseudomonadati</taxon>
        <taxon>Bacteroidota</taxon>
        <taxon>Flavobacteriia</taxon>
        <taxon>Flavobacteriales</taxon>
        <taxon>Flavobacteriaceae</taxon>
        <taxon>Zunongwangia</taxon>
    </lineage>
</organism>
<feature type="chain" id="PRO_5046910023" description="TonB-dependent receptor" evidence="1">
    <location>
        <begin position="20"/>
        <end position="153"/>
    </location>
</feature>
<gene>
    <name evidence="2" type="ORF">ACFOS1_04855</name>
</gene>
<name>A0ABV8H3Q9_9FLAO</name>
<keyword evidence="1" id="KW-0732">Signal</keyword>
<sequence>MKKLVILMICLLGTLAASAQVTRVKLAKDTSEKPLLIINDAIIAGESELKVIPKNSISEMEIIKDKSVGTKNLFADHENPGLLFLTVQDEFVTKSQSEVNEFFGLDSKIDVYINGYLVENKKLKILSRSIDKVEIMEKDQLRLKTAVLNISLI</sequence>